<dbReference type="PANTHER" id="PTHR22746:SF10">
    <property type="entry name" value="GUANINE NUCLEOTIDE EXCHANGE FACTOR SUBUNIT RIC1"/>
    <property type="match status" value="1"/>
</dbReference>
<reference evidence="6 7" key="1">
    <citation type="journal article" date="2021" name="J. Hered.">
        <title>A chromosome-level genome assembly of the parasitoid wasp, Cotesia glomerata (Hymenoptera: Braconidae).</title>
        <authorList>
            <person name="Pinto B.J."/>
            <person name="Weis J.J."/>
            <person name="Gamble T."/>
            <person name="Ode P.J."/>
            <person name="Paul R."/>
            <person name="Zaspel J.M."/>
        </authorList>
    </citation>
    <scope>NUCLEOTIDE SEQUENCE [LARGE SCALE GENOMIC DNA]</scope>
    <source>
        <strain evidence="6">CgM1</strain>
    </source>
</reference>
<dbReference type="InterPro" id="IPR040096">
    <property type="entry name" value="Ric1"/>
</dbReference>
<gene>
    <name evidence="6" type="ORF">KQX54_003838</name>
</gene>
<keyword evidence="2" id="KW-0472">Membrane</keyword>
<organism evidence="6 7">
    <name type="scientific">Cotesia glomerata</name>
    <name type="common">Lepidopteran parasitic wasp</name>
    <name type="synonym">Apanteles glomeratus</name>
    <dbReference type="NCBI Taxonomy" id="32391"/>
    <lineage>
        <taxon>Eukaryota</taxon>
        <taxon>Metazoa</taxon>
        <taxon>Ecdysozoa</taxon>
        <taxon>Arthropoda</taxon>
        <taxon>Hexapoda</taxon>
        <taxon>Insecta</taxon>
        <taxon>Pterygota</taxon>
        <taxon>Neoptera</taxon>
        <taxon>Endopterygota</taxon>
        <taxon>Hymenoptera</taxon>
        <taxon>Apocrita</taxon>
        <taxon>Ichneumonoidea</taxon>
        <taxon>Braconidae</taxon>
        <taxon>Microgastrinae</taxon>
        <taxon>Cotesia</taxon>
    </lineage>
</organism>
<dbReference type="GO" id="GO:0042147">
    <property type="term" value="P:retrograde transport, endosome to Golgi"/>
    <property type="evidence" value="ECO:0007669"/>
    <property type="project" value="TreeGrafter"/>
</dbReference>
<evidence type="ECO:0000256" key="2">
    <source>
        <dbReference type="ARBA" id="ARBA00023136"/>
    </source>
</evidence>
<comment type="subcellular location">
    <subcellularLocation>
        <location evidence="1">Membrane</location>
    </subcellularLocation>
</comment>
<feature type="region of interest" description="Disordered" evidence="4">
    <location>
        <begin position="1000"/>
        <end position="1046"/>
    </location>
</feature>
<feature type="region of interest" description="Disordered" evidence="4">
    <location>
        <begin position="1379"/>
        <end position="1426"/>
    </location>
</feature>
<dbReference type="Proteomes" id="UP000826195">
    <property type="component" value="Unassembled WGS sequence"/>
</dbReference>
<dbReference type="PANTHER" id="PTHR22746">
    <property type="entry name" value="RAB6A-GEF COMPLEX PARTNER PROTEIN 1"/>
    <property type="match status" value="1"/>
</dbReference>
<feature type="compositionally biased region" description="Basic and acidic residues" evidence="4">
    <location>
        <begin position="1382"/>
        <end position="1395"/>
    </location>
</feature>
<feature type="region of interest" description="Disordered" evidence="4">
    <location>
        <begin position="1440"/>
        <end position="1481"/>
    </location>
</feature>
<dbReference type="Pfam" id="PF07064">
    <property type="entry name" value="RIC1"/>
    <property type="match status" value="1"/>
</dbReference>
<dbReference type="InterPro" id="IPR009771">
    <property type="entry name" value="RIC1_C"/>
</dbReference>
<name>A0AAV7IZS1_COTGL</name>
<evidence type="ECO:0000313" key="6">
    <source>
        <dbReference type="EMBL" id="KAH0560366.1"/>
    </source>
</evidence>
<dbReference type="GO" id="GO:0006886">
    <property type="term" value="P:intracellular protein transport"/>
    <property type="evidence" value="ECO:0007669"/>
    <property type="project" value="InterPro"/>
</dbReference>
<dbReference type="SUPFAM" id="SSF69322">
    <property type="entry name" value="Tricorn protease domain 2"/>
    <property type="match status" value="1"/>
</dbReference>
<sequence>MFFPIGWPRVLNPSELNQINAIVCNRDKILFAILTRNTLAIWYCKPCVPIVFHRRTEDSIEKYGENLLVQWKPDSSMLTVATTESYLLFYRLSDSGGDNHGLYEQKDSPVSSLRRDSAELFIKEVIPSLVLTFVIPVWIDGGISSLVCIRDELMVATKTSIIIRQRWEGSVNRDYSLDLKRVPFSVDQQISTVAVPITDNNIYVTDIEYSPLVGGFAIVLSNGKAAFLTAQSLKFDPNQVQGIWAKDLDDATCAAVNHKYRLIAFGRKNSQGVVYYVDETTGGLEVSHTLSLSSKDYPGRPGNVKCLRWTPDSCAIALAWDTGGLAIWSTFGALLLCTLKWDYGLHVDLTRDNPLRVHTMEWSAEGYQLWMLRESPNNTIKQENNEDIVNQECSLIQLDFVKSPLTVNPCMGHHGHLYLQGEDRLYLNLGGVVTDTPNFHLGNDIVNDSTCQTLAGSKQWLVVPIPSVYSGSNWPIRYTAIDNEGQNIAVAGRTGLAHYSLSSRKWKLFGNENQERDFIVTGGLLWHRGFMIASSYSIVEDKDEIRIYPRDTRLDNNYVKSVRMPSQVLLVNTMKERLVIFCANAQVSIFDMTLEGIEGTGSIELTRTQIVDISGLCVHPACVVSATLTTIRAETAGTHPHPESLLLNVSGKLLMVQREHCTDNTEVLFTCGAPNVLASCVENVWVPWRSRRDKPHLTEALWLFCGAHGMRVWLPLFPRNHQDNAHTFMSKRIMLPFQLKIYPLAILFEDAIILGAENDTVLYTSDSNSPFSLPFSLLELTSQVYLHQILRQLIHRNLGYHAWEIARSCVALPYFSHSLELLLHEVLEEEATSKEPLPDAQLPSVVEFIREFPGVWARAVVQCARKTEIALWPYLFSIAGSPKKLLQDCLQRQQLDTAASYLIILQNLEPSSVSRQHATLLLDAALEQGRWELSRDLVRFLRAIDPNDVESPRNSWGGSGKLSGPPPTPSVSPHEEDLSLVLGTMQVSRSRSYSTTITPKVQFDTNKDPPSSMLEKTRNAVMRRKKSVPSFKPEKNNNNTNINSNNQESSAEEFFIDVILQRHARRLLSARRLADLGHFAARLDFYLVSWLARERERAAKIDDFTIALKAAHEDFSFPYPTLSLTNLEKLRRPSHVLSTRSRSRSVEYSENETQTTTTFTNNINNNNNVDLPADSGYTSLSSTRPGGIYGLVSPVASLETQFPIVETKLTPRIHQDATSVLSDTSTIWRDDVESVVGTCWVSSDAIEPVDNNLSSISGPTSRAQVQVRYLLQLFLEAGCIGWAAVLSTMLRDASAMARTIRAAHAPMQTLDSIVNLRDGILTLAKWSQSECLGYRSFVSGIQSQTSLLNRLIVVKQQQQQQLIQQQEQQQQQLIQEQQQKQQEQHVRHQTEHEIMESPSSSPAPSFGSNQRGNISRSRHSSVSQASLTVASTVTAATPNTTKEEIKVDELFPGTGIGKEAIHNGSNEKFDDSQQQSNCVIS</sequence>
<feature type="compositionally biased region" description="Polar residues" evidence="4">
    <location>
        <begin position="1472"/>
        <end position="1481"/>
    </location>
</feature>
<evidence type="ECO:0000256" key="1">
    <source>
        <dbReference type="ARBA" id="ARBA00004370"/>
    </source>
</evidence>
<accession>A0AAV7IZS1</accession>
<feature type="region of interest" description="Disordered" evidence="4">
    <location>
        <begin position="951"/>
        <end position="976"/>
    </location>
</feature>
<keyword evidence="7" id="KW-1185">Reference proteome</keyword>
<dbReference type="EMBL" id="JAHXZJ010000374">
    <property type="protein sequence ID" value="KAH0560366.1"/>
    <property type="molecule type" value="Genomic_DNA"/>
</dbReference>
<comment type="caution">
    <text evidence="6">The sequence shown here is derived from an EMBL/GenBank/DDBJ whole genome shotgun (WGS) entry which is preliminary data.</text>
</comment>
<dbReference type="GO" id="GO:0034066">
    <property type="term" value="C:Ric1-Rgp1 guanyl-nucleotide exchange factor complex"/>
    <property type="evidence" value="ECO:0007669"/>
    <property type="project" value="InterPro"/>
</dbReference>
<feature type="domain" description="RIC1 C-terminal alpha solenoid region" evidence="5">
    <location>
        <begin position="787"/>
        <end position="950"/>
    </location>
</feature>
<dbReference type="GO" id="GO:0005829">
    <property type="term" value="C:cytosol"/>
    <property type="evidence" value="ECO:0007669"/>
    <property type="project" value="TreeGrafter"/>
</dbReference>
<evidence type="ECO:0000313" key="7">
    <source>
        <dbReference type="Proteomes" id="UP000826195"/>
    </source>
</evidence>
<protein>
    <recommendedName>
        <fullName evidence="3">Protein RIC1 homolog</fullName>
    </recommendedName>
</protein>
<proteinExistence type="predicted"/>
<feature type="compositionally biased region" description="Basic and acidic residues" evidence="4">
    <location>
        <begin position="1459"/>
        <end position="1471"/>
    </location>
</feature>
<dbReference type="GO" id="GO:0000139">
    <property type="term" value="C:Golgi membrane"/>
    <property type="evidence" value="ECO:0007669"/>
    <property type="project" value="TreeGrafter"/>
</dbReference>
<evidence type="ECO:0000259" key="5">
    <source>
        <dbReference type="Pfam" id="PF07064"/>
    </source>
</evidence>
<dbReference type="Pfam" id="PF25440">
    <property type="entry name" value="Beta-prop_RIC1_2nd"/>
    <property type="match status" value="1"/>
</dbReference>
<evidence type="ECO:0000256" key="3">
    <source>
        <dbReference type="ARBA" id="ARBA00029879"/>
    </source>
</evidence>
<feature type="compositionally biased region" description="Low complexity" evidence="4">
    <location>
        <begin position="1036"/>
        <end position="1046"/>
    </location>
</feature>
<evidence type="ECO:0000256" key="4">
    <source>
        <dbReference type="SAM" id="MobiDB-lite"/>
    </source>
</evidence>